<accession>A0ACD3ZH53</accession>
<keyword evidence="2" id="KW-1185">Reference proteome</keyword>
<evidence type="ECO:0000313" key="1">
    <source>
        <dbReference type="EMBL" id="UPL00645.1"/>
    </source>
</evidence>
<protein>
    <submittedName>
        <fullName evidence="1">Uncharacterized protein</fullName>
    </submittedName>
</protein>
<sequence>MGWQLSLPPQLSRYLSQALAMSAETTAPLSPSRFMASKRYRWTALAALLTIFFVFFLVRNHDSLPQRLPQGISSTYTYTGGDVDWSRFAYTQYVTNSEYLCNSVMFFESLHRLSSKADRVMMFPSRMLKGEDDESSDARLLIKARDSYNVKLVPITIQHRDNADSTWADSFTKLLAFNQTQYSRVLSIDSDSMLLQPMDELFLLPSVPVAMPRAYWLWPDKEILSSQVVLIEPSDVEFKRIQDQIQAASGDDYDMEIVNYLYRESALVLPHRRYDLLTGEFRGDNHSKYLGSDVEVWDPAAAYSEAKLVHFSDWPLPKPWLPTPEDVRIKIQPDCKNTTEGIEDCTARIIWNSFYTDFKTKREEVCGSDKL</sequence>
<name>A0ACD3ZH53_FUSSC</name>
<dbReference type="EMBL" id="CP090038">
    <property type="protein sequence ID" value="UPL00645.1"/>
    <property type="molecule type" value="Genomic_DNA"/>
</dbReference>
<dbReference type="Proteomes" id="UP000830768">
    <property type="component" value="Chromosome 10"/>
</dbReference>
<proteinExistence type="predicted"/>
<gene>
    <name evidence="1" type="ORF">LCI18_011579</name>
</gene>
<evidence type="ECO:0000313" key="2">
    <source>
        <dbReference type="Proteomes" id="UP000830768"/>
    </source>
</evidence>
<reference evidence="1" key="1">
    <citation type="submission" date="2021-11" db="EMBL/GenBank/DDBJ databases">
        <title>Fusarium solani-melongenae Genome sequencing and assembly.</title>
        <authorList>
            <person name="Xie S."/>
            <person name="Huang L."/>
            <person name="Zhang X."/>
        </authorList>
    </citation>
    <scope>NUCLEOTIDE SEQUENCE</scope>
    <source>
        <strain evidence="1">CRI 24-3</strain>
    </source>
</reference>
<organism evidence="1 2">
    <name type="scientific">Fusarium solani subsp. cucurbitae</name>
    <name type="common">Neocosmosporum cucurbitae</name>
    <dbReference type="NCBI Taxonomy" id="2747967"/>
    <lineage>
        <taxon>Eukaryota</taxon>
        <taxon>Fungi</taxon>
        <taxon>Dikarya</taxon>
        <taxon>Ascomycota</taxon>
        <taxon>Pezizomycotina</taxon>
        <taxon>Sordariomycetes</taxon>
        <taxon>Hypocreomycetidae</taxon>
        <taxon>Hypocreales</taxon>
        <taxon>Nectriaceae</taxon>
        <taxon>Fusarium</taxon>
        <taxon>Fusarium solani species complex</taxon>
    </lineage>
</organism>